<dbReference type="Gene3D" id="3.20.20.10">
    <property type="entry name" value="Alanine racemase"/>
    <property type="match status" value="1"/>
</dbReference>
<accession>A0AA38Q0P0</accession>
<evidence type="ECO:0000256" key="2">
    <source>
        <dbReference type="ARBA" id="ARBA00008872"/>
    </source>
</evidence>
<keyword evidence="3" id="KW-0663">Pyridoxal phosphate</keyword>
<evidence type="ECO:0000256" key="3">
    <source>
        <dbReference type="ARBA" id="ARBA00022898"/>
    </source>
</evidence>
<dbReference type="SUPFAM" id="SSF51419">
    <property type="entry name" value="PLP-binding barrel"/>
    <property type="match status" value="1"/>
</dbReference>
<dbReference type="EMBL" id="MU801981">
    <property type="protein sequence ID" value="KAJ3984706.1"/>
    <property type="molecule type" value="Genomic_DNA"/>
</dbReference>
<dbReference type="Proteomes" id="UP001163850">
    <property type="component" value="Unassembled WGS sequence"/>
</dbReference>
<proteinExistence type="inferred from homology"/>
<dbReference type="InterPro" id="IPR009006">
    <property type="entry name" value="Ala_racemase/Decarboxylase_C"/>
</dbReference>
<evidence type="ECO:0000259" key="5">
    <source>
        <dbReference type="Pfam" id="PF02784"/>
    </source>
</evidence>
<evidence type="ECO:0000313" key="7">
    <source>
        <dbReference type="Proteomes" id="UP001163850"/>
    </source>
</evidence>
<dbReference type="Pfam" id="PF02784">
    <property type="entry name" value="Orn_Arg_deC_N"/>
    <property type="match status" value="1"/>
</dbReference>
<dbReference type="PANTHER" id="PTHR11482">
    <property type="entry name" value="ARGININE/DIAMINOPIMELATE/ORNITHINE DECARBOXYLASE"/>
    <property type="match status" value="1"/>
</dbReference>
<name>A0AA38Q0P0_9AGAR</name>
<dbReference type="GO" id="GO:0005737">
    <property type="term" value="C:cytoplasm"/>
    <property type="evidence" value="ECO:0007669"/>
    <property type="project" value="TreeGrafter"/>
</dbReference>
<gene>
    <name evidence="6" type="ORF">F5890DRAFT_1270858</name>
</gene>
<evidence type="ECO:0000313" key="6">
    <source>
        <dbReference type="EMBL" id="KAJ3984706.1"/>
    </source>
</evidence>
<organism evidence="6 7">
    <name type="scientific">Lentinula detonsa</name>
    <dbReference type="NCBI Taxonomy" id="2804962"/>
    <lineage>
        <taxon>Eukaryota</taxon>
        <taxon>Fungi</taxon>
        <taxon>Dikarya</taxon>
        <taxon>Basidiomycota</taxon>
        <taxon>Agaricomycotina</taxon>
        <taxon>Agaricomycetes</taxon>
        <taxon>Agaricomycetidae</taxon>
        <taxon>Agaricales</taxon>
        <taxon>Marasmiineae</taxon>
        <taxon>Omphalotaceae</taxon>
        <taxon>Lentinula</taxon>
    </lineage>
</organism>
<dbReference type="AlphaFoldDB" id="A0AA38Q0P0"/>
<reference evidence="6" key="1">
    <citation type="submission" date="2022-08" db="EMBL/GenBank/DDBJ databases">
        <authorList>
            <consortium name="DOE Joint Genome Institute"/>
            <person name="Min B."/>
            <person name="Riley R."/>
            <person name="Sierra-Patev S."/>
            <person name="Naranjo-Ortiz M."/>
            <person name="Looney B."/>
            <person name="Konkel Z."/>
            <person name="Slot J.C."/>
            <person name="Sakamoto Y."/>
            <person name="Steenwyk J.L."/>
            <person name="Rokas A."/>
            <person name="Carro J."/>
            <person name="Camarero S."/>
            <person name="Ferreira P."/>
            <person name="Molpeceres G."/>
            <person name="Ruiz-Duenas F.J."/>
            <person name="Serrano A."/>
            <person name="Henrissat B."/>
            <person name="Drula E."/>
            <person name="Hughes K.W."/>
            <person name="Mata J.L."/>
            <person name="Ishikawa N.K."/>
            <person name="Vargas-Isla R."/>
            <person name="Ushijima S."/>
            <person name="Smith C.A."/>
            <person name="Ahrendt S."/>
            <person name="Andreopoulos W."/>
            <person name="He G."/>
            <person name="Labutti K."/>
            <person name="Lipzen A."/>
            <person name="Ng V."/>
            <person name="Sandor L."/>
            <person name="Barry K."/>
            <person name="Martinez A.T."/>
            <person name="Xiao Y."/>
            <person name="Gibbons J.G."/>
            <person name="Terashima K."/>
            <person name="Hibbett D.S."/>
            <person name="Grigoriev I.V."/>
        </authorList>
    </citation>
    <scope>NUCLEOTIDE SEQUENCE</scope>
    <source>
        <strain evidence="6">TFB7829</strain>
    </source>
</reference>
<evidence type="ECO:0000256" key="4">
    <source>
        <dbReference type="ARBA" id="ARBA00023239"/>
    </source>
</evidence>
<dbReference type="InterPro" id="IPR029066">
    <property type="entry name" value="PLP-binding_barrel"/>
</dbReference>
<dbReference type="GO" id="GO:0033387">
    <property type="term" value="P:putrescine biosynthetic process from arginine, via ornithine"/>
    <property type="evidence" value="ECO:0007669"/>
    <property type="project" value="TreeGrafter"/>
</dbReference>
<dbReference type="PROSITE" id="PS51257">
    <property type="entry name" value="PROKAR_LIPOPROTEIN"/>
    <property type="match status" value="1"/>
</dbReference>
<protein>
    <recommendedName>
        <fullName evidence="5">Orn/DAP/Arg decarboxylase 2 N-terminal domain-containing protein</fullName>
    </recommendedName>
</protein>
<dbReference type="InterPro" id="IPR002433">
    <property type="entry name" value="Orn_de-COase"/>
</dbReference>
<comment type="caution">
    <text evidence="6">The sequence shown here is derived from an EMBL/GenBank/DDBJ whole genome shotgun (WGS) entry which is preliminary data.</text>
</comment>
<evidence type="ECO:0000256" key="1">
    <source>
        <dbReference type="ARBA" id="ARBA00001933"/>
    </source>
</evidence>
<sequence>MALRLLRYLVCLPKLRNPNLDVIGVSFHVGSGCYDPLVYSGAIIRARFAFDIAKDAGFSFNLLDVGGVLKIHHSNKAASVVKDFIEKKTFPRSKKNPSDSAEPGKLKVFQSLECLAAIIIARRAPFSDPEVTTRIDQPSVVCECFCGC</sequence>
<dbReference type="InterPro" id="IPR022644">
    <property type="entry name" value="De-COase2_N"/>
</dbReference>
<keyword evidence="4" id="KW-0456">Lyase</keyword>
<dbReference type="Gene3D" id="2.40.37.10">
    <property type="entry name" value="Lyase, Ornithine Decarboxylase, Chain A, domain 1"/>
    <property type="match status" value="1"/>
</dbReference>
<comment type="similarity">
    <text evidence="2">Belongs to the Orn/Lys/Arg decarboxylase class-II family.</text>
</comment>
<dbReference type="PANTHER" id="PTHR11482:SF6">
    <property type="entry name" value="ORNITHINE DECARBOXYLASE 1-RELATED"/>
    <property type="match status" value="1"/>
</dbReference>
<dbReference type="GO" id="GO:0004586">
    <property type="term" value="F:ornithine decarboxylase activity"/>
    <property type="evidence" value="ECO:0007669"/>
    <property type="project" value="TreeGrafter"/>
</dbReference>
<feature type="domain" description="Orn/DAP/Arg decarboxylase 2 N-terminal" evidence="5">
    <location>
        <begin position="15"/>
        <end position="105"/>
    </location>
</feature>
<comment type="cofactor">
    <cofactor evidence="1">
        <name>pyridoxal 5'-phosphate</name>
        <dbReference type="ChEBI" id="CHEBI:597326"/>
    </cofactor>
</comment>